<reference evidence="4" key="2">
    <citation type="submission" date="2021-04" db="EMBL/GenBank/DDBJ databases">
        <authorList>
            <person name="Gilroy R."/>
        </authorList>
    </citation>
    <scope>NUCLEOTIDE SEQUENCE</scope>
    <source>
        <strain evidence="4">ChiW19-6364</strain>
    </source>
</reference>
<evidence type="ECO:0000256" key="1">
    <source>
        <dbReference type="ARBA" id="ARBA00022723"/>
    </source>
</evidence>
<evidence type="ECO:0000313" key="4">
    <source>
        <dbReference type="EMBL" id="HJD40939.1"/>
    </source>
</evidence>
<dbReference type="GO" id="GO:0009245">
    <property type="term" value="P:lipid A biosynthetic process"/>
    <property type="evidence" value="ECO:0007669"/>
    <property type="project" value="TreeGrafter"/>
</dbReference>
<evidence type="ECO:0000256" key="2">
    <source>
        <dbReference type="ARBA" id="ARBA00022801"/>
    </source>
</evidence>
<dbReference type="Proteomes" id="UP000823850">
    <property type="component" value="Unassembled WGS sequence"/>
</dbReference>
<dbReference type="PANTHER" id="PTHR31302">
    <property type="entry name" value="TRANSMEMBRANE PROTEIN WITH METALLOPHOSPHOESTERASE DOMAIN-RELATED"/>
    <property type="match status" value="1"/>
</dbReference>
<feature type="domain" description="Calcineurin-like phosphoesterase" evidence="3">
    <location>
        <begin position="50"/>
        <end position="230"/>
    </location>
</feature>
<protein>
    <submittedName>
        <fullName evidence="4">Metallophosphoesterase</fullName>
    </submittedName>
</protein>
<evidence type="ECO:0000259" key="3">
    <source>
        <dbReference type="Pfam" id="PF00149"/>
    </source>
</evidence>
<organism evidence="4 5">
    <name type="scientific">Candidatus Blautia stercoripullorum</name>
    <dbReference type="NCBI Taxonomy" id="2838502"/>
    <lineage>
        <taxon>Bacteria</taxon>
        <taxon>Bacillati</taxon>
        <taxon>Bacillota</taxon>
        <taxon>Clostridia</taxon>
        <taxon>Lachnospirales</taxon>
        <taxon>Lachnospiraceae</taxon>
        <taxon>Blautia</taxon>
    </lineage>
</organism>
<evidence type="ECO:0000313" key="5">
    <source>
        <dbReference type="Proteomes" id="UP000823850"/>
    </source>
</evidence>
<proteinExistence type="predicted"/>
<reference evidence="4" key="1">
    <citation type="journal article" date="2021" name="PeerJ">
        <title>Extensive microbial diversity within the chicken gut microbiome revealed by metagenomics and culture.</title>
        <authorList>
            <person name="Gilroy R."/>
            <person name="Ravi A."/>
            <person name="Getino M."/>
            <person name="Pursley I."/>
            <person name="Horton D.L."/>
            <person name="Alikhan N.F."/>
            <person name="Baker D."/>
            <person name="Gharbi K."/>
            <person name="Hall N."/>
            <person name="Watson M."/>
            <person name="Adriaenssens E.M."/>
            <person name="Foster-Nyarko E."/>
            <person name="Jarju S."/>
            <person name="Secka A."/>
            <person name="Antonio M."/>
            <person name="Oren A."/>
            <person name="Chaudhuri R.R."/>
            <person name="La Ragione R."/>
            <person name="Hildebrand F."/>
            <person name="Pallen M.J."/>
        </authorList>
    </citation>
    <scope>NUCLEOTIDE SEQUENCE</scope>
    <source>
        <strain evidence="4">ChiW19-6364</strain>
    </source>
</reference>
<gene>
    <name evidence="4" type="ORF">H9913_13060</name>
</gene>
<sequence>MSRKKKRILILLFVLAAALVIYVGASLWISYNLLTVEDYTVTLGREGKDLKVVVIGDLHDHEFGEENQELAEKISEIEPDLILMDGDMLNGDSESARIPVTLIQKLKDVAPIYYALGNHEEDYIARGNEGLIQELTDAGAVVLDQEYADLEAGGVEIRLGGLYAYAFGTDPKSGYNEADDAPADVREFLEEFQDTDRVKIMMSHRPDSFIFGDTSQVWDVDLVVSAHDHGGQVVVPFLGGLYGGDQGWFPDYVHGLYQKDKIQLFITSGLGTNKKVLPRFNNPPEIAVLHITV</sequence>
<dbReference type="PANTHER" id="PTHR31302:SF31">
    <property type="entry name" value="PHOSPHODIESTERASE YAEI"/>
    <property type="match status" value="1"/>
</dbReference>
<dbReference type="InterPro" id="IPR004843">
    <property type="entry name" value="Calcineurin-like_PHP"/>
</dbReference>
<keyword evidence="2" id="KW-0378">Hydrolase</keyword>
<dbReference type="InterPro" id="IPR051158">
    <property type="entry name" value="Metallophosphoesterase_sf"/>
</dbReference>
<dbReference type="SUPFAM" id="SSF56300">
    <property type="entry name" value="Metallo-dependent phosphatases"/>
    <property type="match status" value="1"/>
</dbReference>
<comment type="caution">
    <text evidence="4">The sequence shown here is derived from an EMBL/GenBank/DDBJ whole genome shotgun (WGS) entry which is preliminary data.</text>
</comment>
<dbReference type="GO" id="GO:0008758">
    <property type="term" value="F:UDP-2,3-diacylglucosamine hydrolase activity"/>
    <property type="evidence" value="ECO:0007669"/>
    <property type="project" value="TreeGrafter"/>
</dbReference>
<dbReference type="Gene3D" id="3.60.21.10">
    <property type="match status" value="1"/>
</dbReference>
<dbReference type="Pfam" id="PF00149">
    <property type="entry name" value="Metallophos"/>
    <property type="match status" value="1"/>
</dbReference>
<dbReference type="EMBL" id="DWUX01000226">
    <property type="protein sequence ID" value="HJD40939.1"/>
    <property type="molecule type" value="Genomic_DNA"/>
</dbReference>
<name>A0A9D2U6E5_9FIRM</name>
<keyword evidence="1" id="KW-0479">Metal-binding</keyword>
<accession>A0A9D2U6E5</accession>
<dbReference type="AlphaFoldDB" id="A0A9D2U6E5"/>
<dbReference type="GO" id="GO:0016020">
    <property type="term" value="C:membrane"/>
    <property type="evidence" value="ECO:0007669"/>
    <property type="project" value="GOC"/>
</dbReference>
<dbReference type="InterPro" id="IPR029052">
    <property type="entry name" value="Metallo-depent_PP-like"/>
</dbReference>
<dbReference type="GO" id="GO:0046872">
    <property type="term" value="F:metal ion binding"/>
    <property type="evidence" value="ECO:0007669"/>
    <property type="project" value="UniProtKB-KW"/>
</dbReference>